<dbReference type="Proteomes" id="UP000002009">
    <property type="component" value="Chromosome 14"/>
</dbReference>
<gene>
    <name evidence="3" type="ORF">MICPUN_103998</name>
</gene>
<evidence type="ECO:0000256" key="1">
    <source>
        <dbReference type="SAM" id="MobiDB-lite"/>
    </source>
</evidence>
<evidence type="ECO:0000256" key="2">
    <source>
        <dbReference type="SAM" id="Phobius"/>
    </source>
</evidence>
<name>C1EGL8_MICCC</name>
<evidence type="ECO:0000313" key="4">
    <source>
        <dbReference type="Proteomes" id="UP000002009"/>
    </source>
</evidence>
<feature type="transmembrane region" description="Helical" evidence="2">
    <location>
        <begin position="30"/>
        <end position="54"/>
    </location>
</feature>
<dbReference type="InParanoid" id="C1EGL8"/>
<dbReference type="AlphaFoldDB" id="C1EGL8"/>
<keyword evidence="2" id="KW-0812">Transmembrane</keyword>
<proteinExistence type="predicted"/>
<organism evidence="3 4">
    <name type="scientific">Micromonas commoda (strain RCC299 / NOUM17 / CCMP2709)</name>
    <name type="common">Picoplanktonic green alga</name>
    <dbReference type="NCBI Taxonomy" id="296587"/>
    <lineage>
        <taxon>Eukaryota</taxon>
        <taxon>Viridiplantae</taxon>
        <taxon>Chlorophyta</taxon>
        <taxon>Mamiellophyceae</taxon>
        <taxon>Mamiellales</taxon>
        <taxon>Mamiellaceae</taxon>
        <taxon>Micromonas</taxon>
    </lineage>
</organism>
<keyword evidence="2" id="KW-0472">Membrane</keyword>
<protein>
    <submittedName>
        <fullName evidence="3">Uncharacterized protein</fullName>
    </submittedName>
</protein>
<dbReference type="KEGG" id="mis:MICPUN_103998"/>
<feature type="region of interest" description="Disordered" evidence="1">
    <location>
        <begin position="215"/>
        <end position="242"/>
    </location>
</feature>
<sequence length="540" mass="59010">MADAGEHAPLILRRTARISSNHGSPSRARIVLGVVLAALLVALVASTAPASLLVDVLSNLRVDLFGAGAPPTVRVLVNPRDWPERDTLDVVSDTWRRYHEESGAVVVPLELPDPDRWPMGGGYAELTARTSDLLPGTRLDFLAFDAPDHPDLPLAVARGRQRVAASSLGHLGAWLDARREDGVPALAVVDADDPGDPKLPPIAMAPAVARQLLRGGSPGMKSRHPGTVLRDGRVPGDDPGDDPGWDKGWDVLFLDRGTARFRWKFYVVSARFLARLPLLLRDHPYVATTEWQKGLCRAGTLRCFDYFGEIGGAYEIASPPPPTGEDRENGRTVRRRSEHAKRKDETASRVLGSGGDWRDVDKAVASVGALDGGSNASTDVVPVRFSSNDKSYGKARKVEKTIAYHVQDLPVNSSNPGDLAMTLARGMAPALDELSEDASKTADDVVDFILNGVLPKEDDWAAKNRARMEEELRDEEDAREREIREQEAAMERRAMEDLWSDGPAMEEAVERVREEEEETEEAEAREKKAEASSWLADVLG</sequence>
<feature type="region of interest" description="Disordered" evidence="1">
    <location>
        <begin position="315"/>
        <end position="354"/>
    </location>
</feature>
<dbReference type="EMBL" id="CP001332">
    <property type="protein sequence ID" value="ACO67350.1"/>
    <property type="molecule type" value="Genomic_DNA"/>
</dbReference>
<dbReference type="GeneID" id="8248821"/>
<keyword evidence="4" id="KW-1185">Reference proteome</keyword>
<keyword evidence="2" id="KW-1133">Transmembrane helix</keyword>
<accession>C1EGL8</accession>
<dbReference type="RefSeq" id="XP_002506092.1">
    <property type="nucleotide sequence ID" value="XM_002506046.1"/>
</dbReference>
<feature type="region of interest" description="Disordered" evidence="1">
    <location>
        <begin position="494"/>
        <end position="540"/>
    </location>
</feature>
<reference evidence="3 4" key="1">
    <citation type="journal article" date="2009" name="Science">
        <title>Green evolution and dynamic adaptations revealed by genomes of the marine picoeukaryotes Micromonas.</title>
        <authorList>
            <person name="Worden A.Z."/>
            <person name="Lee J.H."/>
            <person name="Mock T."/>
            <person name="Rouze P."/>
            <person name="Simmons M.P."/>
            <person name="Aerts A.L."/>
            <person name="Allen A.E."/>
            <person name="Cuvelier M.L."/>
            <person name="Derelle E."/>
            <person name="Everett M.V."/>
            <person name="Foulon E."/>
            <person name="Grimwood J."/>
            <person name="Gundlach H."/>
            <person name="Henrissat B."/>
            <person name="Napoli C."/>
            <person name="McDonald S.M."/>
            <person name="Parker M.S."/>
            <person name="Rombauts S."/>
            <person name="Salamov A."/>
            <person name="Von Dassow P."/>
            <person name="Badger J.H."/>
            <person name="Coutinho P.M."/>
            <person name="Demir E."/>
            <person name="Dubchak I."/>
            <person name="Gentemann C."/>
            <person name="Eikrem W."/>
            <person name="Gready J.E."/>
            <person name="John U."/>
            <person name="Lanier W."/>
            <person name="Lindquist E.A."/>
            <person name="Lucas S."/>
            <person name="Mayer K.F."/>
            <person name="Moreau H."/>
            <person name="Not F."/>
            <person name="Otillar R."/>
            <person name="Panaud O."/>
            <person name="Pangilinan J."/>
            <person name="Paulsen I."/>
            <person name="Piegu B."/>
            <person name="Poliakov A."/>
            <person name="Robbens S."/>
            <person name="Schmutz J."/>
            <person name="Toulza E."/>
            <person name="Wyss T."/>
            <person name="Zelensky A."/>
            <person name="Zhou K."/>
            <person name="Armbrust E.V."/>
            <person name="Bhattacharya D."/>
            <person name="Goodenough U.W."/>
            <person name="Van de Peer Y."/>
            <person name="Grigoriev I.V."/>
        </authorList>
    </citation>
    <scope>NUCLEOTIDE SEQUENCE [LARGE SCALE GENOMIC DNA]</scope>
    <source>
        <strain evidence="4">RCC299 / NOUM17</strain>
    </source>
</reference>
<evidence type="ECO:0000313" key="3">
    <source>
        <dbReference type="EMBL" id="ACO67350.1"/>
    </source>
</evidence>